<dbReference type="Gene3D" id="3.40.525.10">
    <property type="entry name" value="CRAL-TRIO lipid binding domain"/>
    <property type="match status" value="1"/>
</dbReference>
<dbReference type="SUPFAM" id="SSF52087">
    <property type="entry name" value="CRAL/TRIO domain"/>
    <property type="match status" value="1"/>
</dbReference>
<feature type="region of interest" description="Disordered" evidence="1">
    <location>
        <begin position="264"/>
        <end position="283"/>
    </location>
</feature>
<dbReference type="OMA" id="ASTCHIR"/>
<dbReference type="PANTHER" id="PTHR10174">
    <property type="entry name" value="ALPHA-TOCOPHEROL TRANSFER PROTEIN-RELATED"/>
    <property type="match status" value="1"/>
</dbReference>
<dbReference type="InterPro" id="IPR001251">
    <property type="entry name" value="CRAL-TRIO_dom"/>
</dbReference>
<sequence length="296" mass="34737">MNEKWWKVSKEEEYKRNKKLKSSDVALIQEWLKKQPHLPKLNDNQVIMFLTACEYSLEQTKETIDLNYTMRTKLPELFAQRDLKRKALQISMEYMELSVMPELHEGTVVVLYKLKEMDMSKYLFEEYVKLSNMVLDVTHMELGSAQGYNYIHDLKHFTFNHILQTPIASLANTLKYLQEASTCHIRGIHFINGGTVFEKLLAVIKPFLNADVMKMLKNHPNYESLRKTVDIKAIPSDYGGEAPSVQELNKKTLATLKQYEDWFPEEEKQRNDEKKRTSNINKDYGIQGSFRKLDLD</sequence>
<reference evidence="2" key="1">
    <citation type="submission" date="2015-05" db="UniProtKB">
        <authorList>
            <consortium name="EnsemblMetazoa"/>
        </authorList>
    </citation>
    <scope>IDENTIFICATION</scope>
</reference>
<keyword evidence="3" id="KW-1185">Reference proteome</keyword>
<proteinExistence type="predicted"/>
<dbReference type="EMBL" id="ACPB03016755">
    <property type="status" value="NOT_ANNOTATED_CDS"/>
    <property type="molecule type" value="Genomic_DNA"/>
</dbReference>
<organism evidence="2 3">
    <name type="scientific">Rhodnius prolixus</name>
    <name type="common">Triatomid bug</name>
    <dbReference type="NCBI Taxonomy" id="13249"/>
    <lineage>
        <taxon>Eukaryota</taxon>
        <taxon>Metazoa</taxon>
        <taxon>Ecdysozoa</taxon>
        <taxon>Arthropoda</taxon>
        <taxon>Hexapoda</taxon>
        <taxon>Insecta</taxon>
        <taxon>Pterygota</taxon>
        <taxon>Neoptera</taxon>
        <taxon>Paraneoptera</taxon>
        <taxon>Hemiptera</taxon>
        <taxon>Heteroptera</taxon>
        <taxon>Panheteroptera</taxon>
        <taxon>Cimicomorpha</taxon>
        <taxon>Reduviidae</taxon>
        <taxon>Triatominae</taxon>
        <taxon>Rhodnius</taxon>
    </lineage>
</organism>
<dbReference type="EnsemblMetazoa" id="RPRC004715-RA">
    <property type="protein sequence ID" value="RPRC004715-PA"/>
    <property type="gene ID" value="RPRC004715"/>
</dbReference>
<dbReference type="PROSITE" id="PS50191">
    <property type="entry name" value="CRAL_TRIO"/>
    <property type="match status" value="1"/>
</dbReference>
<dbReference type="eggNOG" id="KOG1471">
    <property type="taxonomic scope" value="Eukaryota"/>
</dbReference>
<feature type="compositionally biased region" description="Basic and acidic residues" evidence="1">
    <location>
        <begin position="265"/>
        <end position="276"/>
    </location>
</feature>
<dbReference type="InterPro" id="IPR036865">
    <property type="entry name" value="CRAL-TRIO_dom_sf"/>
</dbReference>
<dbReference type="HOGENOM" id="CLU_046597_3_0_1"/>
<dbReference type="CDD" id="cd00170">
    <property type="entry name" value="SEC14"/>
    <property type="match status" value="1"/>
</dbReference>
<protein>
    <submittedName>
        <fullName evidence="2">CRAL-TRIO domain-containing protein</fullName>
    </submittedName>
</protein>
<evidence type="ECO:0000313" key="3">
    <source>
        <dbReference type="Proteomes" id="UP000015103"/>
    </source>
</evidence>
<evidence type="ECO:0000313" key="2">
    <source>
        <dbReference type="EnsemblMetazoa" id="RPRC004715-PA"/>
    </source>
</evidence>
<evidence type="ECO:0000256" key="1">
    <source>
        <dbReference type="SAM" id="MobiDB-lite"/>
    </source>
</evidence>
<name>T1HKZ1_RHOPR</name>
<accession>T1HKZ1</accession>
<dbReference type="InParanoid" id="T1HKZ1"/>
<dbReference type="Pfam" id="PF00650">
    <property type="entry name" value="CRAL_TRIO"/>
    <property type="match status" value="1"/>
</dbReference>
<dbReference type="Proteomes" id="UP000015103">
    <property type="component" value="Unassembled WGS sequence"/>
</dbReference>
<dbReference type="InterPro" id="IPR036273">
    <property type="entry name" value="CRAL/TRIO_N_dom_sf"/>
</dbReference>
<dbReference type="GO" id="GO:0016020">
    <property type="term" value="C:membrane"/>
    <property type="evidence" value="ECO:0007669"/>
    <property type="project" value="TreeGrafter"/>
</dbReference>
<dbReference type="AlphaFoldDB" id="T1HKZ1"/>
<dbReference type="GO" id="GO:1902936">
    <property type="term" value="F:phosphatidylinositol bisphosphate binding"/>
    <property type="evidence" value="ECO:0007669"/>
    <property type="project" value="TreeGrafter"/>
</dbReference>
<dbReference type="STRING" id="13249.T1HKZ1"/>
<dbReference type="SMART" id="SM00516">
    <property type="entry name" value="SEC14"/>
    <property type="match status" value="1"/>
</dbReference>
<dbReference type="SUPFAM" id="SSF46938">
    <property type="entry name" value="CRAL/TRIO N-terminal domain"/>
    <property type="match status" value="1"/>
</dbReference>
<dbReference type="VEuPathDB" id="VectorBase:RPRC004715"/>
<dbReference type="PANTHER" id="PTHR10174:SF224">
    <property type="entry name" value="RETINOL-BINDING PROTEIN PINTA"/>
    <property type="match status" value="1"/>
</dbReference>